<accession>A0ACC0UHB1</accession>
<evidence type="ECO:0000313" key="1">
    <source>
        <dbReference type="EMBL" id="KAI9510921.1"/>
    </source>
</evidence>
<evidence type="ECO:0000313" key="2">
    <source>
        <dbReference type="Proteomes" id="UP001207468"/>
    </source>
</evidence>
<proteinExistence type="predicted"/>
<sequence length="76" mass="8537">MKVLDPLAHKLYIIFQALASTLTRAISSVFNLHWWHDAIIVCSSSVGRPVTQPHSTPEAMFLFTAPDPQVLKCLYL</sequence>
<organism evidence="1 2">
    <name type="scientific">Russula earlei</name>
    <dbReference type="NCBI Taxonomy" id="71964"/>
    <lineage>
        <taxon>Eukaryota</taxon>
        <taxon>Fungi</taxon>
        <taxon>Dikarya</taxon>
        <taxon>Basidiomycota</taxon>
        <taxon>Agaricomycotina</taxon>
        <taxon>Agaricomycetes</taxon>
        <taxon>Russulales</taxon>
        <taxon>Russulaceae</taxon>
        <taxon>Russula</taxon>
    </lineage>
</organism>
<name>A0ACC0UHB1_9AGAM</name>
<keyword evidence="2" id="KW-1185">Reference proteome</keyword>
<comment type="caution">
    <text evidence="1">The sequence shown here is derived from an EMBL/GenBank/DDBJ whole genome shotgun (WGS) entry which is preliminary data.</text>
</comment>
<reference evidence="1" key="1">
    <citation type="submission" date="2021-03" db="EMBL/GenBank/DDBJ databases">
        <title>Evolutionary priming and transition to the ectomycorrhizal habit in an iconic lineage of mushroom-forming fungi: is preadaptation a requirement?</title>
        <authorList>
            <consortium name="DOE Joint Genome Institute"/>
            <person name="Looney B.P."/>
            <person name="Miyauchi S."/>
            <person name="Morin E."/>
            <person name="Drula E."/>
            <person name="Courty P.E."/>
            <person name="Chicoki N."/>
            <person name="Fauchery L."/>
            <person name="Kohler A."/>
            <person name="Kuo A."/>
            <person name="LaButti K."/>
            <person name="Pangilinan J."/>
            <person name="Lipzen A."/>
            <person name="Riley R."/>
            <person name="Andreopoulos W."/>
            <person name="He G."/>
            <person name="Johnson J."/>
            <person name="Barry K.W."/>
            <person name="Grigoriev I.V."/>
            <person name="Nagy L."/>
            <person name="Hibbett D."/>
            <person name="Henrissat B."/>
            <person name="Matheny P.B."/>
            <person name="Labbe J."/>
            <person name="Martin A.F."/>
        </authorList>
    </citation>
    <scope>NUCLEOTIDE SEQUENCE</scope>
    <source>
        <strain evidence="1">BPL698</strain>
    </source>
</reference>
<gene>
    <name evidence="1" type="ORF">F5148DRAFT_1175230</name>
</gene>
<protein>
    <submittedName>
        <fullName evidence="1">Uncharacterized protein</fullName>
    </submittedName>
</protein>
<dbReference type="EMBL" id="JAGFNK010000031">
    <property type="protein sequence ID" value="KAI9510921.1"/>
    <property type="molecule type" value="Genomic_DNA"/>
</dbReference>
<dbReference type="Proteomes" id="UP001207468">
    <property type="component" value="Unassembled WGS sequence"/>
</dbReference>